<gene>
    <name evidence="10" type="ORF">HCN44_005536</name>
</gene>
<evidence type="ECO:0000256" key="1">
    <source>
        <dbReference type="ARBA" id="ARBA00006734"/>
    </source>
</evidence>
<evidence type="ECO:0000256" key="7">
    <source>
        <dbReference type="ARBA" id="ARBA00031267"/>
    </source>
</evidence>
<evidence type="ECO:0000313" key="10">
    <source>
        <dbReference type="EMBL" id="KAF7997259.1"/>
    </source>
</evidence>
<dbReference type="InterPro" id="IPR001611">
    <property type="entry name" value="Leu-rich_rpt"/>
</dbReference>
<organism evidence="10 11">
    <name type="scientific">Aphidius gifuensis</name>
    <name type="common">Parasitoid wasp</name>
    <dbReference type="NCBI Taxonomy" id="684658"/>
    <lineage>
        <taxon>Eukaryota</taxon>
        <taxon>Metazoa</taxon>
        <taxon>Ecdysozoa</taxon>
        <taxon>Arthropoda</taxon>
        <taxon>Hexapoda</taxon>
        <taxon>Insecta</taxon>
        <taxon>Pterygota</taxon>
        <taxon>Neoptera</taxon>
        <taxon>Endopterygota</taxon>
        <taxon>Hymenoptera</taxon>
        <taxon>Apocrita</taxon>
        <taxon>Ichneumonoidea</taxon>
        <taxon>Braconidae</taxon>
        <taxon>Aphidiinae</taxon>
        <taxon>Aphidius</taxon>
    </lineage>
</organism>
<keyword evidence="6" id="KW-0677">Repeat</keyword>
<evidence type="ECO:0000256" key="8">
    <source>
        <dbReference type="ARBA" id="ARBA00047658"/>
    </source>
</evidence>
<evidence type="ECO:0000256" key="4">
    <source>
        <dbReference type="ARBA" id="ARBA00022602"/>
    </source>
</evidence>
<dbReference type="GO" id="GO:0004663">
    <property type="term" value="F:Rab geranylgeranyltransferase activity"/>
    <property type="evidence" value="ECO:0007669"/>
    <property type="project" value="UniProtKB-UniRule"/>
</dbReference>
<keyword evidence="5 9" id="KW-0808">Transferase</keyword>
<reference evidence="10 11" key="1">
    <citation type="submission" date="2020-08" db="EMBL/GenBank/DDBJ databases">
        <title>Aphidius gifuensis genome sequencing and assembly.</title>
        <authorList>
            <person name="Du Z."/>
        </authorList>
    </citation>
    <scope>NUCLEOTIDE SEQUENCE [LARGE SCALE GENOMIC DNA]</scope>
    <source>
        <strain evidence="10">YNYX2018</strain>
        <tissue evidence="10">Adults</tissue>
    </source>
</reference>
<dbReference type="PANTHER" id="PTHR11129:SF2">
    <property type="entry name" value="GERANYLGERANYL TRANSFERASE TYPE-2 SUBUNIT ALPHA"/>
    <property type="match status" value="1"/>
</dbReference>
<dbReference type="EC" id="2.5.1.60" evidence="2 9"/>
<evidence type="ECO:0000256" key="6">
    <source>
        <dbReference type="ARBA" id="ARBA00022737"/>
    </source>
</evidence>
<evidence type="ECO:0000256" key="9">
    <source>
        <dbReference type="RuleBase" id="RU367120"/>
    </source>
</evidence>
<dbReference type="SUPFAM" id="SSF48439">
    <property type="entry name" value="Protein prenylyltransferase"/>
    <property type="match status" value="1"/>
</dbReference>
<protein>
    <recommendedName>
        <fullName evidence="3 9">Geranylgeranyl transferase type-2 subunit alpha</fullName>
        <ecNumber evidence="2 9">2.5.1.60</ecNumber>
    </recommendedName>
    <alternativeName>
        <fullName evidence="7 9">Geranylgeranyl transferase type II subunit alpha</fullName>
    </alternativeName>
</protein>
<dbReference type="FunFam" id="1.25.40.120:FF:000035">
    <property type="entry name" value="Geranylgeranyl transferase type-2 subunit alpha"/>
    <property type="match status" value="1"/>
</dbReference>
<keyword evidence="4 9" id="KW-0637">Prenyltransferase</keyword>
<dbReference type="EMBL" id="JACMRX010000001">
    <property type="protein sequence ID" value="KAF7997259.1"/>
    <property type="molecule type" value="Genomic_DNA"/>
</dbReference>
<proteinExistence type="inferred from homology"/>
<dbReference type="PROSITE" id="PS51147">
    <property type="entry name" value="PFTA"/>
    <property type="match status" value="4"/>
</dbReference>
<dbReference type="Proteomes" id="UP000639338">
    <property type="component" value="Unassembled WGS sequence"/>
</dbReference>
<evidence type="ECO:0000256" key="3">
    <source>
        <dbReference type="ARBA" id="ARBA00014772"/>
    </source>
</evidence>
<dbReference type="Gene3D" id="1.25.40.120">
    <property type="entry name" value="Protein prenylyltransferase"/>
    <property type="match status" value="1"/>
</dbReference>
<dbReference type="PROSITE" id="PS51450">
    <property type="entry name" value="LRR"/>
    <property type="match status" value="1"/>
</dbReference>
<dbReference type="Pfam" id="PF01239">
    <property type="entry name" value="PPTA"/>
    <property type="match status" value="4"/>
</dbReference>
<dbReference type="Gene3D" id="3.80.10.10">
    <property type="entry name" value="Ribonuclease Inhibitor"/>
    <property type="match status" value="1"/>
</dbReference>
<comment type="catalytic activity">
    <reaction evidence="8 9">
        <text>geranylgeranyl diphosphate + L-cysteinyl-[protein] = S-geranylgeranyl-L-cysteinyl-[protein] + diphosphate</text>
        <dbReference type="Rhea" id="RHEA:21240"/>
        <dbReference type="Rhea" id="RHEA-COMP:10131"/>
        <dbReference type="Rhea" id="RHEA-COMP:11537"/>
        <dbReference type="ChEBI" id="CHEBI:29950"/>
        <dbReference type="ChEBI" id="CHEBI:33019"/>
        <dbReference type="ChEBI" id="CHEBI:57533"/>
        <dbReference type="ChEBI" id="CHEBI:86021"/>
        <dbReference type="EC" id="2.5.1.60"/>
    </reaction>
</comment>
<evidence type="ECO:0000256" key="2">
    <source>
        <dbReference type="ARBA" id="ARBA00012656"/>
    </source>
</evidence>
<dbReference type="GO" id="GO:0005968">
    <property type="term" value="C:Rab-protein geranylgeranyltransferase complex"/>
    <property type="evidence" value="ECO:0007669"/>
    <property type="project" value="TreeGrafter"/>
</dbReference>
<name>A0A835CUQ8_APHGI</name>
<dbReference type="AlphaFoldDB" id="A0A835CUQ8"/>
<comment type="caution">
    <text evidence="10">The sequence shown here is derived from an EMBL/GenBank/DDBJ whole genome shotgun (WGS) entry which is preliminary data.</text>
</comment>
<dbReference type="InterPro" id="IPR032675">
    <property type="entry name" value="LRR_dom_sf"/>
</dbReference>
<dbReference type="GO" id="GO:0097354">
    <property type="term" value="P:prenylation"/>
    <property type="evidence" value="ECO:0007669"/>
    <property type="project" value="UniProtKB-UniRule"/>
</dbReference>
<accession>A0A835CUQ8</accession>
<evidence type="ECO:0000256" key="5">
    <source>
        <dbReference type="ARBA" id="ARBA00022679"/>
    </source>
</evidence>
<comment type="function">
    <text evidence="9">Catalyzes the transfer of a geranyl-geranyl moiety from geranyl-geranyl pyrophosphate to cysteines occuring in specific C-terminal amino acid sequences.</text>
</comment>
<evidence type="ECO:0000313" key="11">
    <source>
        <dbReference type="Proteomes" id="UP000639338"/>
    </source>
</evidence>
<dbReference type="InterPro" id="IPR002088">
    <property type="entry name" value="Prenyl_trans_a"/>
</dbReference>
<sequence length="549" mass="65403">MHGRVKVRTTAEQEAIKKIERAKKVVLYKAALNIVFQKRNDKIFDDELFMTSEQMLLQNPDIATVWNIRREAIISNDWKDEEFTKKMADELYLTERCLRENPKSYSAWHHRCWIMDKLPESDWKNELLFCGKCLDLDERNFHCWDYRRYLVEKTCIPDAEELEFSTTKIYKNFSNYSSWHYRSKILSKMCPDKSGDLPIDSETHKEELDLVMNAIFTDPNDSSAFFYQRWLLDYSKSQSNKLWRAKITNKKAIIIFHDDTSIDDNKPLIISNDIEIPATWYTNNNKKYSKLWIAKFENEQNEFDKLIIKINNDTFELEPTNNSWYYYSKYSLVDKHNKEQLKEQMDSYQELTKMEPNNKWAVLTGIFIMKNYDFIEYHDKILEDLSALIKIDKLRSNYYLDIRSKCIMDYKLHTIWQDEKIDKLNDTIDLSNLNMTIIYNEHYLSLFEDVNLSGNDLGNSLHRLETLEECKKLSLSNNNLKSIKKLQKLNNIEVILLNDNQLTNQDELITLINNNKNIIKIDLRGNPICNDDKIVENLIESFRNIEILV</sequence>
<comment type="similarity">
    <text evidence="1 9">Belongs to the protein prenyltransferase subunit alpha family.</text>
</comment>
<dbReference type="OrthoDB" id="1658at2759"/>
<dbReference type="SUPFAM" id="SSF52058">
    <property type="entry name" value="L domain-like"/>
    <property type="match status" value="1"/>
</dbReference>
<dbReference type="Gene3D" id="2.60.40.1130">
    <property type="entry name" value="Rab geranylgeranyltransferase alpha-subunit, insert domain"/>
    <property type="match status" value="1"/>
</dbReference>
<keyword evidence="11" id="KW-1185">Reference proteome</keyword>
<dbReference type="PANTHER" id="PTHR11129">
    <property type="entry name" value="PROTEIN FARNESYLTRANSFERASE ALPHA SUBUNIT/RAB GERANYLGERANYL TRANSFERASE ALPHA SUBUNIT"/>
    <property type="match status" value="1"/>
</dbReference>